<dbReference type="AlphaFoldDB" id="A0AAV9EWM0"/>
<dbReference type="EMBL" id="JAUJYO010000005">
    <property type="protein sequence ID" value="KAK1317777.1"/>
    <property type="molecule type" value="Genomic_DNA"/>
</dbReference>
<comment type="caution">
    <text evidence="2">The sequence shown here is derived from an EMBL/GenBank/DDBJ whole genome shotgun (WGS) entry which is preliminary data.</text>
</comment>
<organism evidence="2 3">
    <name type="scientific">Acorus calamus</name>
    <name type="common">Sweet flag</name>
    <dbReference type="NCBI Taxonomy" id="4465"/>
    <lineage>
        <taxon>Eukaryota</taxon>
        <taxon>Viridiplantae</taxon>
        <taxon>Streptophyta</taxon>
        <taxon>Embryophyta</taxon>
        <taxon>Tracheophyta</taxon>
        <taxon>Spermatophyta</taxon>
        <taxon>Magnoliopsida</taxon>
        <taxon>Liliopsida</taxon>
        <taxon>Acoraceae</taxon>
        <taxon>Acorus</taxon>
    </lineage>
</organism>
<accession>A0AAV9EWM0</accession>
<dbReference type="Proteomes" id="UP001180020">
    <property type="component" value="Unassembled WGS sequence"/>
</dbReference>
<gene>
    <name evidence="2" type="ORF">QJS10_CPA05g01188</name>
</gene>
<keyword evidence="3" id="KW-1185">Reference proteome</keyword>
<reference evidence="2" key="1">
    <citation type="journal article" date="2023" name="Nat. Commun.">
        <title>Diploid and tetraploid genomes of Acorus and the evolution of monocots.</title>
        <authorList>
            <person name="Ma L."/>
            <person name="Liu K.W."/>
            <person name="Li Z."/>
            <person name="Hsiao Y.Y."/>
            <person name="Qi Y."/>
            <person name="Fu T."/>
            <person name="Tang G.D."/>
            <person name="Zhang D."/>
            <person name="Sun W.H."/>
            <person name="Liu D.K."/>
            <person name="Li Y."/>
            <person name="Chen G.Z."/>
            <person name="Liu X.D."/>
            <person name="Liao X.Y."/>
            <person name="Jiang Y.T."/>
            <person name="Yu X."/>
            <person name="Hao Y."/>
            <person name="Huang J."/>
            <person name="Zhao X.W."/>
            <person name="Ke S."/>
            <person name="Chen Y.Y."/>
            <person name="Wu W.L."/>
            <person name="Hsu J.L."/>
            <person name="Lin Y.F."/>
            <person name="Huang M.D."/>
            <person name="Li C.Y."/>
            <person name="Huang L."/>
            <person name="Wang Z.W."/>
            <person name="Zhao X."/>
            <person name="Zhong W.Y."/>
            <person name="Peng D.H."/>
            <person name="Ahmad S."/>
            <person name="Lan S."/>
            <person name="Zhang J.S."/>
            <person name="Tsai W.C."/>
            <person name="Van de Peer Y."/>
            <person name="Liu Z.J."/>
        </authorList>
    </citation>
    <scope>NUCLEOTIDE SEQUENCE</scope>
    <source>
        <strain evidence="2">CP</strain>
    </source>
</reference>
<feature type="compositionally biased region" description="Basic and acidic residues" evidence="1">
    <location>
        <begin position="30"/>
        <end position="40"/>
    </location>
</feature>
<protein>
    <submittedName>
        <fullName evidence="2">Uncharacterized protein</fullName>
    </submittedName>
</protein>
<evidence type="ECO:0000313" key="3">
    <source>
        <dbReference type="Proteomes" id="UP001180020"/>
    </source>
</evidence>
<sequence length="100" mass="10733">MIACGERQVRPRRGPFDRGSIASNAPLEKPPSDGDGDRLHRTPLLRLLPAATTDGDGDPPPSSATVSVYDPPPTSTSTTCFGHRPCNPTSWAVVEVVHMW</sequence>
<feature type="region of interest" description="Disordered" evidence="1">
    <location>
        <begin position="1"/>
        <end position="79"/>
    </location>
</feature>
<proteinExistence type="predicted"/>
<feature type="compositionally biased region" description="Low complexity" evidence="1">
    <location>
        <begin position="42"/>
        <end position="53"/>
    </location>
</feature>
<evidence type="ECO:0000313" key="2">
    <source>
        <dbReference type="EMBL" id="KAK1317777.1"/>
    </source>
</evidence>
<evidence type="ECO:0000256" key="1">
    <source>
        <dbReference type="SAM" id="MobiDB-lite"/>
    </source>
</evidence>
<reference evidence="2" key="2">
    <citation type="submission" date="2023-06" db="EMBL/GenBank/DDBJ databases">
        <authorList>
            <person name="Ma L."/>
            <person name="Liu K.-W."/>
            <person name="Li Z."/>
            <person name="Hsiao Y.-Y."/>
            <person name="Qi Y."/>
            <person name="Fu T."/>
            <person name="Tang G."/>
            <person name="Zhang D."/>
            <person name="Sun W.-H."/>
            <person name="Liu D.-K."/>
            <person name="Li Y."/>
            <person name="Chen G.-Z."/>
            <person name="Liu X.-D."/>
            <person name="Liao X.-Y."/>
            <person name="Jiang Y.-T."/>
            <person name="Yu X."/>
            <person name="Hao Y."/>
            <person name="Huang J."/>
            <person name="Zhao X.-W."/>
            <person name="Ke S."/>
            <person name="Chen Y.-Y."/>
            <person name="Wu W.-L."/>
            <person name="Hsu J.-L."/>
            <person name="Lin Y.-F."/>
            <person name="Huang M.-D."/>
            <person name="Li C.-Y."/>
            <person name="Huang L."/>
            <person name="Wang Z.-W."/>
            <person name="Zhao X."/>
            <person name="Zhong W.-Y."/>
            <person name="Peng D.-H."/>
            <person name="Ahmad S."/>
            <person name="Lan S."/>
            <person name="Zhang J.-S."/>
            <person name="Tsai W.-C."/>
            <person name="Van De Peer Y."/>
            <person name="Liu Z.-J."/>
        </authorList>
    </citation>
    <scope>NUCLEOTIDE SEQUENCE</scope>
    <source>
        <strain evidence="2">CP</strain>
        <tissue evidence="2">Leaves</tissue>
    </source>
</reference>
<name>A0AAV9EWM0_ACOCL</name>